<keyword evidence="1" id="KW-0812">Transmembrane</keyword>
<evidence type="ECO:0000256" key="1">
    <source>
        <dbReference type="SAM" id="Phobius"/>
    </source>
</evidence>
<feature type="transmembrane region" description="Helical" evidence="1">
    <location>
        <begin position="22"/>
        <end position="43"/>
    </location>
</feature>
<sequence>MPLAYSDSVVQSHRARRYTPLATPWLSCSTLMLRCPVVALWLLTRLMSLRNPLHINSSIVVLIEDMHLENHQTCELDYLVIRLALITPTCIPARVGVLGYWKLPLATLSHI</sequence>
<keyword evidence="1" id="KW-1133">Transmembrane helix</keyword>
<comment type="caution">
    <text evidence="2">The sequence shown here is derived from an EMBL/GenBank/DDBJ whole genome shotgun (WGS) entry which is preliminary data.</text>
</comment>
<keyword evidence="1" id="KW-0472">Membrane</keyword>
<evidence type="ECO:0000313" key="2">
    <source>
        <dbReference type="EMBL" id="MEQ2172311.1"/>
    </source>
</evidence>
<gene>
    <name evidence="2" type="ORF">GOODEAATRI_019799</name>
</gene>
<name>A0ABV0NLM5_9TELE</name>
<evidence type="ECO:0000313" key="3">
    <source>
        <dbReference type="Proteomes" id="UP001476798"/>
    </source>
</evidence>
<proteinExistence type="predicted"/>
<dbReference type="EMBL" id="JAHRIO010041770">
    <property type="protein sequence ID" value="MEQ2172311.1"/>
    <property type="molecule type" value="Genomic_DNA"/>
</dbReference>
<reference evidence="2 3" key="1">
    <citation type="submission" date="2021-06" db="EMBL/GenBank/DDBJ databases">
        <authorList>
            <person name="Palmer J.M."/>
        </authorList>
    </citation>
    <scope>NUCLEOTIDE SEQUENCE [LARGE SCALE GENOMIC DNA]</scope>
    <source>
        <strain evidence="2 3">GA_2019</strain>
        <tissue evidence="2">Muscle</tissue>
    </source>
</reference>
<accession>A0ABV0NLM5</accession>
<dbReference type="Proteomes" id="UP001476798">
    <property type="component" value="Unassembled WGS sequence"/>
</dbReference>
<protein>
    <submittedName>
        <fullName evidence="2">Uncharacterized protein</fullName>
    </submittedName>
</protein>
<keyword evidence="3" id="KW-1185">Reference proteome</keyword>
<organism evidence="2 3">
    <name type="scientific">Goodea atripinnis</name>
    <dbReference type="NCBI Taxonomy" id="208336"/>
    <lineage>
        <taxon>Eukaryota</taxon>
        <taxon>Metazoa</taxon>
        <taxon>Chordata</taxon>
        <taxon>Craniata</taxon>
        <taxon>Vertebrata</taxon>
        <taxon>Euteleostomi</taxon>
        <taxon>Actinopterygii</taxon>
        <taxon>Neopterygii</taxon>
        <taxon>Teleostei</taxon>
        <taxon>Neoteleostei</taxon>
        <taxon>Acanthomorphata</taxon>
        <taxon>Ovalentaria</taxon>
        <taxon>Atherinomorphae</taxon>
        <taxon>Cyprinodontiformes</taxon>
        <taxon>Goodeidae</taxon>
        <taxon>Goodea</taxon>
    </lineage>
</organism>